<evidence type="ECO:0000313" key="3">
    <source>
        <dbReference type="EMBL" id="MFC5754602.1"/>
    </source>
</evidence>
<dbReference type="EMBL" id="JBHSON010000166">
    <property type="protein sequence ID" value="MFC5754602.1"/>
    <property type="molecule type" value="Genomic_DNA"/>
</dbReference>
<sequence length="419" mass="45850">MTDVELGRVRAVPFVGNVIDFGSGVDLGTRTGTRGGVSDGCSFGWTVELHRDDTALDGLAAEWDDLYARSPAATPFQSHAWLAAWWRNYGRRGSLRLALVRRHGRLVAAAPLMEVRRWGCPVLVPLAAPQSDHTDVLLDRDEAQGAAWYLTRALLGASGWCALDFPEVRPGSAAHVLAGAWPRTSWRTPASTCLELPAGDIAGVLGRLPRRSAGKLRAKLRRIDAYGITAAPVPAEDAVAGVERLLELHARQWRGRPINPEHVRPRFGRHLADALGPMIRDGRAALYEYRWEGGLVASDLVLIGHEFAGAYLYGAEPNLRDFVEVTLMLLRQDLGVARDAGVPALSMLRGDEPYKRKWRPVAVHNERLILARAPALASAYAAAARCHAELRTRRDEHRHRAEHGGRTAPTGPGMDGRHA</sequence>
<evidence type="ECO:0000256" key="1">
    <source>
        <dbReference type="SAM" id="MobiDB-lite"/>
    </source>
</evidence>
<feature type="region of interest" description="Disordered" evidence="1">
    <location>
        <begin position="393"/>
        <end position="419"/>
    </location>
</feature>
<dbReference type="Proteomes" id="UP001596074">
    <property type="component" value="Unassembled WGS sequence"/>
</dbReference>
<evidence type="ECO:0000259" key="2">
    <source>
        <dbReference type="Pfam" id="PF13480"/>
    </source>
</evidence>
<reference evidence="4" key="1">
    <citation type="journal article" date="2019" name="Int. J. Syst. Evol. Microbiol.">
        <title>The Global Catalogue of Microorganisms (GCM) 10K type strain sequencing project: providing services to taxonomists for standard genome sequencing and annotation.</title>
        <authorList>
            <consortium name="The Broad Institute Genomics Platform"/>
            <consortium name="The Broad Institute Genome Sequencing Center for Infectious Disease"/>
            <person name="Wu L."/>
            <person name="Ma J."/>
        </authorList>
    </citation>
    <scope>NUCLEOTIDE SEQUENCE [LARGE SCALE GENOMIC DNA]</scope>
    <source>
        <strain evidence="4">KCTC 42087</strain>
    </source>
</reference>
<accession>A0ABW1AJ91</accession>
<feature type="domain" description="BioF2-like acetyltransferase" evidence="2">
    <location>
        <begin position="214"/>
        <end position="356"/>
    </location>
</feature>
<evidence type="ECO:0000313" key="4">
    <source>
        <dbReference type="Proteomes" id="UP001596074"/>
    </source>
</evidence>
<dbReference type="SUPFAM" id="SSF55729">
    <property type="entry name" value="Acyl-CoA N-acyltransferases (Nat)"/>
    <property type="match status" value="1"/>
</dbReference>
<proteinExistence type="predicted"/>
<gene>
    <name evidence="3" type="ORF">ACFPZN_54075</name>
</gene>
<dbReference type="InterPro" id="IPR016181">
    <property type="entry name" value="Acyl_CoA_acyltransferase"/>
</dbReference>
<comment type="caution">
    <text evidence="3">The sequence shown here is derived from an EMBL/GenBank/DDBJ whole genome shotgun (WGS) entry which is preliminary data.</text>
</comment>
<dbReference type="RefSeq" id="WP_378292869.1">
    <property type="nucleotide sequence ID" value="NZ_JBHSON010000166.1"/>
</dbReference>
<dbReference type="InterPro" id="IPR038740">
    <property type="entry name" value="BioF2-like_GNAT_dom"/>
</dbReference>
<dbReference type="Pfam" id="PF13480">
    <property type="entry name" value="Acetyltransf_6"/>
    <property type="match status" value="1"/>
</dbReference>
<feature type="compositionally biased region" description="Basic and acidic residues" evidence="1">
    <location>
        <begin position="393"/>
        <end position="405"/>
    </location>
</feature>
<organism evidence="3 4">
    <name type="scientific">Actinomadura rugatobispora</name>
    <dbReference type="NCBI Taxonomy" id="1994"/>
    <lineage>
        <taxon>Bacteria</taxon>
        <taxon>Bacillati</taxon>
        <taxon>Actinomycetota</taxon>
        <taxon>Actinomycetes</taxon>
        <taxon>Streptosporangiales</taxon>
        <taxon>Thermomonosporaceae</taxon>
        <taxon>Actinomadura</taxon>
    </lineage>
</organism>
<keyword evidence="4" id="KW-1185">Reference proteome</keyword>
<name>A0ABW1AJ91_9ACTN</name>
<protein>
    <submittedName>
        <fullName evidence="3">GNAT family N-acetyltransferase</fullName>
    </submittedName>
</protein>